<evidence type="ECO:0000313" key="3">
    <source>
        <dbReference type="Proteomes" id="UP000015105"/>
    </source>
</evidence>
<reference evidence="2" key="5">
    <citation type="journal article" date="2021" name="G3 (Bethesda)">
        <title>Aegilops tauschii genome assembly Aet v5.0 features greater sequence contiguity and improved annotation.</title>
        <authorList>
            <person name="Wang L."/>
            <person name="Zhu T."/>
            <person name="Rodriguez J.C."/>
            <person name="Deal K.R."/>
            <person name="Dubcovsky J."/>
            <person name="McGuire P.E."/>
            <person name="Lux T."/>
            <person name="Spannagl M."/>
            <person name="Mayer K.F.X."/>
            <person name="Baldrich P."/>
            <person name="Meyers B.C."/>
            <person name="Huo N."/>
            <person name="Gu Y.Q."/>
            <person name="Zhou H."/>
            <person name="Devos K.M."/>
            <person name="Bennetzen J.L."/>
            <person name="Unver T."/>
            <person name="Budak H."/>
            <person name="Gulick P.J."/>
            <person name="Galiba G."/>
            <person name="Kalapos B."/>
            <person name="Nelson D.R."/>
            <person name="Li P."/>
            <person name="You F.M."/>
            <person name="Luo M.C."/>
            <person name="Dvorak J."/>
        </authorList>
    </citation>
    <scope>NUCLEOTIDE SEQUENCE [LARGE SCALE GENOMIC DNA]</scope>
    <source>
        <strain evidence="2">cv. AL8/78</strain>
    </source>
</reference>
<accession>A0A453Q4I6</accession>
<keyword evidence="1" id="KW-0812">Transmembrane</keyword>
<feature type="transmembrane region" description="Helical" evidence="1">
    <location>
        <begin position="38"/>
        <end position="65"/>
    </location>
</feature>
<dbReference type="Proteomes" id="UP000015105">
    <property type="component" value="Chromosome 6D"/>
</dbReference>
<reference evidence="3" key="2">
    <citation type="journal article" date="2017" name="Nat. Plants">
        <title>The Aegilops tauschii genome reveals multiple impacts of transposons.</title>
        <authorList>
            <person name="Zhao G."/>
            <person name="Zou C."/>
            <person name="Li K."/>
            <person name="Wang K."/>
            <person name="Li T."/>
            <person name="Gao L."/>
            <person name="Zhang X."/>
            <person name="Wang H."/>
            <person name="Yang Z."/>
            <person name="Liu X."/>
            <person name="Jiang W."/>
            <person name="Mao L."/>
            <person name="Kong X."/>
            <person name="Jiao Y."/>
            <person name="Jia J."/>
        </authorList>
    </citation>
    <scope>NUCLEOTIDE SEQUENCE [LARGE SCALE GENOMIC DNA]</scope>
    <source>
        <strain evidence="3">cv. AL8/78</strain>
    </source>
</reference>
<dbReference type="EnsemblPlants" id="AET6Gv20980000.20">
    <property type="protein sequence ID" value="AET6Gv20980000.20"/>
    <property type="gene ID" value="AET6Gv20980000"/>
</dbReference>
<keyword evidence="3" id="KW-1185">Reference proteome</keyword>
<protein>
    <submittedName>
        <fullName evidence="2">Uncharacterized protein</fullName>
    </submittedName>
</protein>
<evidence type="ECO:0000313" key="2">
    <source>
        <dbReference type="EnsemblPlants" id="AET6Gv20980000.20"/>
    </source>
</evidence>
<feature type="transmembrane region" description="Helical" evidence="1">
    <location>
        <begin position="6"/>
        <end position="31"/>
    </location>
</feature>
<sequence length="101" mass="12323">MFRSVFLFFSFYCYVFVYFHASVTAMSYLPFLSISMRYLFFHVPFVCVYIYIYIQLMLLIIYHSFLHNLTPTLAMPLQDNIFCWFQRHHIKLVLLLLPGWL</sequence>
<evidence type="ECO:0000256" key="1">
    <source>
        <dbReference type="SAM" id="Phobius"/>
    </source>
</evidence>
<reference evidence="2" key="3">
    <citation type="journal article" date="2017" name="Nature">
        <title>Genome sequence of the progenitor of the wheat D genome Aegilops tauschii.</title>
        <authorList>
            <person name="Luo M.C."/>
            <person name="Gu Y.Q."/>
            <person name="Puiu D."/>
            <person name="Wang H."/>
            <person name="Twardziok S.O."/>
            <person name="Deal K.R."/>
            <person name="Huo N."/>
            <person name="Zhu T."/>
            <person name="Wang L."/>
            <person name="Wang Y."/>
            <person name="McGuire P.E."/>
            <person name="Liu S."/>
            <person name="Long H."/>
            <person name="Ramasamy R.K."/>
            <person name="Rodriguez J.C."/>
            <person name="Van S.L."/>
            <person name="Yuan L."/>
            <person name="Wang Z."/>
            <person name="Xia Z."/>
            <person name="Xiao L."/>
            <person name="Anderson O.D."/>
            <person name="Ouyang S."/>
            <person name="Liang Y."/>
            <person name="Zimin A.V."/>
            <person name="Pertea G."/>
            <person name="Qi P."/>
            <person name="Bennetzen J.L."/>
            <person name="Dai X."/>
            <person name="Dawson M.W."/>
            <person name="Muller H.G."/>
            <person name="Kugler K."/>
            <person name="Rivarola-Duarte L."/>
            <person name="Spannagl M."/>
            <person name="Mayer K.F.X."/>
            <person name="Lu F.H."/>
            <person name="Bevan M.W."/>
            <person name="Leroy P."/>
            <person name="Li P."/>
            <person name="You F.M."/>
            <person name="Sun Q."/>
            <person name="Liu Z."/>
            <person name="Lyons E."/>
            <person name="Wicker T."/>
            <person name="Salzberg S.L."/>
            <person name="Devos K.M."/>
            <person name="Dvorak J."/>
        </authorList>
    </citation>
    <scope>NUCLEOTIDE SEQUENCE [LARGE SCALE GENOMIC DNA]</scope>
    <source>
        <strain evidence="2">cv. AL8/78</strain>
    </source>
</reference>
<name>A0A453Q4I6_AEGTS</name>
<reference evidence="2" key="4">
    <citation type="submission" date="2019-03" db="UniProtKB">
        <authorList>
            <consortium name="EnsemblPlants"/>
        </authorList>
    </citation>
    <scope>IDENTIFICATION</scope>
</reference>
<dbReference type="Gramene" id="AET6Gv20980000.20">
    <property type="protein sequence ID" value="AET6Gv20980000.20"/>
    <property type="gene ID" value="AET6Gv20980000"/>
</dbReference>
<proteinExistence type="predicted"/>
<organism evidence="2 3">
    <name type="scientific">Aegilops tauschii subsp. strangulata</name>
    <name type="common">Goatgrass</name>
    <dbReference type="NCBI Taxonomy" id="200361"/>
    <lineage>
        <taxon>Eukaryota</taxon>
        <taxon>Viridiplantae</taxon>
        <taxon>Streptophyta</taxon>
        <taxon>Embryophyta</taxon>
        <taxon>Tracheophyta</taxon>
        <taxon>Spermatophyta</taxon>
        <taxon>Magnoliopsida</taxon>
        <taxon>Liliopsida</taxon>
        <taxon>Poales</taxon>
        <taxon>Poaceae</taxon>
        <taxon>BOP clade</taxon>
        <taxon>Pooideae</taxon>
        <taxon>Triticodae</taxon>
        <taxon>Triticeae</taxon>
        <taxon>Triticinae</taxon>
        <taxon>Aegilops</taxon>
    </lineage>
</organism>
<dbReference type="AlphaFoldDB" id="A0A453Q4I6"/>
<reference evidence="3" key="1">
    <citation type="journal article" date="2014" name="Science">
        <title>Ancient hybridizations among the ancestral genomes of bread wheat.</title>
        <authorList>
            <consortium name="International Wheat Genome Sequencing Consortium,"/>
            <person name="Marcussen T."/>
            <person name="Sandve S.R."/>
            <person name="Heier L."/>
            <person name="Spannagl M."/>
            <person name="Pfeifer M."/>
            <person name="Jakobsen K.S."/>
            <person name="Wulff B.B."/>
            <person name="Steuernagel B."/>
            <person name="Mayer K.F."/>
            <person name="Olsen O.A."/>
        </authorList>
    </citation>
    <scope>NUCLEOTIDE SEQUENCE [LARGE SCALE GENOMIC DNA]</scope>
    <source>
        <strain evidence="3">cv. AL8/78</strain>
    </source>
</reference>
<keyword evidence="1" id="KW-1133">Transmembrane helix</keyword>
<keyword evidence="1" id="KW-0472">Membrane</keyword>